<dbReference type="PANTHER" id="PTHR30290">
    <property type="entry name" value="PERIPLASMIC BINDING COMPONENT OF ABC TRANSPORTER"/>
    <property type="match status" value="1"/>
</dbReference>
<dbReference type="PIRSF" id="PIRSF002741">
    <property type="entry name" value="MppA"/>
    <property type="match status" value="1"/>
</dbReference>
<comment type="similarity">
    <text evidence="2">Belongs to the bacterial solute-binding protein 5 family.</text>
</comment>
<dbReference type="SUPFAM" id="SSF53850">
    <property type="entry name" value="Periplasmic binding protein-like II"/>
    <property type="match status" value="1"/>
</dbReference>
<feature type="signal peptide" evidence="5">
    <location>
        <begin position="1"/>
        <end position="18"/>
    </location>
</feature>
<dbReference type="Pfam" id="PF00496">
    <property type="entry name" value="SBP_bac_5"/>
    <property type="match status" value="1"/>
</dbReference>
<evidence type="ECO:0000256" key="2">
    <source>
        <dbReference type="ARBA" id="ARBA00005695"/>
    </source>
</evidence>
<sequence>MKLILCLFLLLSSSISLAQEKVFRLHLSNEPGGLDPHKQRTSTSSYLLGNLYRNIYTFDDQKGLVPDLGSCKKEKKKFLICTLKKDLQWSDGTPLTAADFLRSYLRILDPKTGSPRADLLFPIKNAQQIYEGTAQKESFGVTVTTPTTFKIEFTDEAGKFEHDLANFLTAPVSPDLKSYSGPYKLKEWQKAQKIVLEKNPHYHAGHKDRPHLEFLFIEEDTVALQLYEKNQLQFLRRLPTLFIPQFKSRKDFHWVPVIRFDYIGFGPELKDQEELRKAFTYSLNYVELQKIFSSEGRPGCIGLPNSWFPTKAPCFDFDLKKVPKTQSTKTYTMMFSGLGGEDHKRATEWLQDQWKKNAGLKTHLELKENKIYLQTLRSSPPPLFRKGGAPDRPTCYSALQTFSEKSGENFIGLKSPVYEKVLSQLAKAKNETEKKRLCLEGINHLMNNHLLIPLGAIQFSILVKTDWAGWKLNQLNQLDLSELHFQP</sequence>
<accession>A0A150WK47</accession>
<dbReference type="InterPro" id="IPR030678">
    <property type="entry name" value="Peptide/Ni-bd"/>
</dbReference>
<dbReference type="InterPro" id="IPR000914">
    <property type="entry name" value="SBP_5_dom"/>
</dbReference>
<keyword evidence="3" id="KW-0813">Transport</keyword>
<evidence type="ECO:0000259" key="6">
    <source>
        <dbReference type="Pfam" id="PF00496"/>
    </source>
</evidence>
<dbReference type="GO" id="GO:0030288">
    <property type="term" value="C:outer membrane-bounded periplasmic space"/>
    <property type="evidence" value="ECO:0007669"/>
    <property type="project" value="UniProtKB-ARBA"/>
</dbReference>
<name>A0A150WK47_BDEBC</name>
<keyword evidence="4 5" id="KW-0732">Signal</keyword>
<proteinExistence type="inferred from homology"/>
<evidence type="ECO:0000313" key="7">
    <source>
        <dbReference type="EMBL" id="KYG63955.1"/>
    </source>
</evidence>
<organism evidence="7 8">
    <name type="scientific">Bdellovibrio bacteriovorus</name>
    <dbReference type="NCBI Taxonomy" id="959"/>
    <lineage>
        <taxon>Bacteria</taxon>
        <taxon>Pseudomonadati</taxon>
        <taxon>Bdellovibrionota</taxon>
        <taxon>Bdellovibrionia</taxon>
        <taxon>Bdellovibrionales</taxon>
        <taxon>Pseudobdellovibrionaceae</taxon>
        <taxon>Bdellovibrio</taxon>
    </lineage>
</organism>
<gene>
    <name evidence="7" type="ORF">AZI86_14190</name>
</gene>
<protein>
    <submittedName>
        <fullName evidence="7">Peptide ABC transporter</fullName>
    </submittedName>
</protein>
<evidence type="ECO:0000313" key="8">
    <source>
        <dbReference type="Proteomes" id="UP000075320"/>
    </source>
</evidence>
<dbReference type="GO" id="GO:1904680">
    <property type="term" value="F:peptide transmembrane transporter activity"/>
    <property type="evidence" value="ECO:0007669"/>
    <property type="project" value="TreeGrafter"/>
</dbReference>
<comment type="subcellular location">
    <subcellularLocation>
        <location evidence="1">Cell envelope</location>
    </subcellularLocation>
</comment>
<evidence type="ECO:0000256" key="5">
    <source>
        <dbReference type="SAM" id="SignalP"/>
    </source>
</evidence>
<dbReference type="Gene3D" id="3.90.76.10">
    <property type="entry name" value="Dipeptide-binding Protein, Domain 1"/>
    <property type="match status" value="1"/>
</dbReference>
<dbReference type="CDD" id="cd08504">
    <property type="entry name" value="PBP2_OppA"/>
    <property type="match status" value="1"/>
</dbReference>
<dbReference type="InterPro" id="IPR039424">
    <property type="entry name" value="SBP_5"/>
</dbReference>
<comment type="caution">
    <text evidence="7">The sequence shown here is derived from an EMBL/GenBank/DDBJ whole genome shotgun (WGS) entry which is preliminary data.</text>
</comment>
<dbReference type="EMBL" id="LUKE01000003">
    <property type="protein sequence ID" value="KYG63955.1"/>
    <property type="molecule type" value="Genomic_DNA"/>
</dbReference>
<dbReference type="Gene3D" id="3.10.105.10">
    <property type="entry name" value="Dipeptide-binding Protein, Domain 3"/>
    <property type="match status" value="1"/>
</dbReference>
<evidence type="ECO:0000256" key="3">
    <source>
        <dbReference type="ARBA" id="ARBA00022448"/>
    </source>
</evidence>
<dbReference type="AlphaFoldDB" id="A0A150WK47"/>
<dbReference type="GO" id="GO:0015833">
    <property type="term" value="P:peptide transport"/>
    <property type="evidence" value="ECO:0007669"/>
    <property type="project" value="TreeGrafter"/>
</dbReference>
<evidence type="ECO:0000256" key="4">
    <source>
        <dbReference type="ARBA" id="ARBA00022729"/>
    </source>
</evidence>
<reference evidence="7 8" key="1">
    <citation type="submission" date="2016-03" db="EMBL/GenBank/DDBJ databases">
        <authorList>
            <person name="Ploux O."/>
        </authorList>
    </citation>
    <scope>NUCLEOTIDE SEQUENCE [LARGE SCALE GENOMIC DNA]</scope>
    <source>
        <strain evidence="7 8">R0</strain>
    </source>
</reference>
<evidence type="ECO:0000256" key="1">
    <source>
        <dbReference type="ARBA" id="ARBA00004196"/>
    </source>
</evidence>
<dbReference type="GO" id="GO:0043190">
    <property type="term" value="C:ATP-binding cassette (ABC) transporter complex"/>
    <property type="evidence" value="ECO:0007669"/>
    <property type="project" value="InterPro"/>
</dbReference>
<dbReference type="PANTHER" id="PTHR30290:SF10">
    <property type="entry name" value="PERIPLASMIC OLIGOPEPTIDE-BINDING PROTEIN-RELATED"/>
    <property type="match status" value="1"/>
</dbReference>
<dbReference type="RefSeq" id="WP_061835870.1">
    <property type="nucleotide sequence ID" value="NZ_LUKE01000003.1"/>
</dbReference>
<dbReference type="Proteomes" id="UP000075320">
    <property type="component" value="Unassembled WGS sequence"/>
</dbReference>
<keyword evidence="8" id="KW-1185">Reference proteome</keyword>
<feature type="chain" id="PRO_5007573078" evidence="5">
    <location>
        <begin position="19"/>
        <end position="487"/>
    </location>
</feature>
<dbReference type="OrthoDB" id="9801912at2"/>
<dbReference type="Gene3D" id="3.40.190.10">
    <property type="entry name" value="Periplasmic binding protein-like II"/>
    <property type="match status" value="1"/>
</dbReference>
<feature type="domain" description="Solute-binding protein family 5" evidence="6">
    <location>
        <begin position="75"/>
        <end position="408"/>
    </location>
</feature>